<keyword evidence="3" id="KW-1185">Reference proteome</keyword>
<keyword evidence="1" id="KW-0472">Membrane</keyword>
<keyword evidence="1" id="KW-1133">Transmembrane helix</keyword>
<proteinExistence type="predicted"/>
<feature type="transmembrane region" description="Helical" evidence="1">
    <location>
        <begin position="6"/>
        <end position="26"/>
    </location>
</feature>
<dbReference type="Proteomes" id="UP000824120">
    <property type="component" value="Chromosome 4"/>
</dbReference>
<accession>A0A9J5ZD93</accession>
<evidence type="ECO:0000313" key="2">
    <source>
        <dbReference type="EMBL" id="KAG5610915.1"/>
    </source>
</evidence>
<dbReference type="AlphaFoldDB" id="A0A9J5ZD93"/>
<name>A0A9J5ZD93_SOLCO</name>
<dbReference type="EMBL" id="JACXVP010000004">
    <property type="protein sequence ID" value="KAG5610915.1"/>
    <property type="molecule type" value="Genomic_DNA"/>
</dbReference>
<sequence length="76" mass="8781">MTMFYFITYVILCYIESKYIVCDLILRARSSVATYVSYVATYGSYVATYGSYVATYVSNGQTLLHEVDMLQHLRHL</sequence>
<organism evidence="2 3">
    <name type="scientific">Solanum commersonii</name>
    <name type="common">Commerson's wild potato</name>
    <name type="synonym">Commerson's nightshade</name>
    <dbReference type="NCBI Taxonomy" id="4109"/>
    <lineage>
        <taxon>Eukaryota</taxon>
        <taxon>Viridiplantae</taxon>
        <taxon>Streptophyta</taxon>
        <taxon>Embryophyta</taxon>
        <taxon>Tracheophyta</taxon>
        <taxon>Spermatophyta</taxon>
        <taxon>Magnoliopsida</taxon>
        <taxon>eudicotyledons</taxon>
        <taxon>Gunneridae</taxon>
        <taxon>Pentapetalae</taxon>
        <taxon>asterids</taxon>
        <taxon>lamiids</taxon>
        <taxon>Solanales</taxon>
        <taxon>Solanaceae</taxon>
        <taxon>Solanoideae</taxon>
        <taxon>Solaneae</taxon>
        <taxon>Solanum</taxon>
    </lineage>
</organism>
<evidence type="ECO:0000313" key="3">
    <source>
        <dbReference type="Proteomes" id="UP000824120"/>
    </source>
</evidence>
<gene>
    <name evidence="2" type="ORF">H5410_022196</name>
</gene>
<keyword evidence="1" id="KW-0812">Transmembrane</keyword>
<protein>
    <submittedName>
        <fullName evidence="2">Uncharacterized protein</fullName>
    </submittedName>
</protein>
<comment type="caution">
    <text evidence="2">The sequence shown here is derived from an EMBL/GenBank/DDBJ whole genome shotgun (WGS) entry which is preliminary data.</text>
</comment>
<evidence type="ECO:0000256" key="1">
    <source>
        <dbReference type="SAM" id="Phobius"/>
    </source>
</evidence>
<reference evidence="2 3" key="1">
    <citation type="submission" date="2020-09" db="EMBL/GenBank/DDBJ databases">
        <title>De no assembly of potato wild relative species, Solanum commersonii.</title>
        <authorList>
            <person name="Cho K."/>
        </authorList>
    </citation>
    <scope>NUCLEOTIDE SEQUENCE [LARGE SCALE GENOMIC DNA]</scope>
    <source>
        <strain evidence="2">LZ3.2</strain>
        <tissue evidence="2">Leaf</tissue>
    </source>
</reference>